<dbReference type="EMBL" id="MKGL01000180">
    <property type="protein sequence ID" value="RNF03885.1"/>
    <property type="molecule type" value="Genomic_DNA"/>
</dbReference>
<name>A0A3R7KYH0_TRYRA</name>
<dbReference type="VEuPathDB" id="TriTrypDB:TRSC58_05572"/>
<feature type="region of interest" description="Disordered" evidence="1">
    <location>
        <begin position="180"/>
        <end position="203"/>
    </location>
</feature>
<accession>A0A3R7KYH0</accession>
<evidence type="ECO:0000313" key="2">
    <source>
        <dbReference type="EMBL" id="RNF03885.1"/>
    </source>
</evidence>
<dbReference type="AlphaFoldDB" id="A0A3R7KYH0"/>
<dbReference type="OrthoDB" id="245746at2759"/>
<dbReference type="GeneID" id="40329414"/>
<dbReference type="OMA" id="MAIAMND"/>
<proteinExistence type="predicted"/>
<dbReference type="RefSeq" id="XP_029237774.1">
    <property type="nucleotide sequence ID" value="XM_029382360.1"/>
</dbReference>
<organism evidence="2 3">
    <name type="scientific">Trypanosoma rangeli</name>
    <dbReference type="NCBI Taxonomy" id="5698"/>
    <lineage>
        <taxon>Eukaryota</taxon>
        <taxon>Discoba</taxon>
        <taxon>Euglenozoa</taxon>
        <taxon>Kinetoplastea</taxon>
        <taxon>Metakinetoplastina</taxon>
        <taxon>Trypanosomatida</taxon>
        <taxon>Trypanosomatidae</taxon>
        <taxon>Trypanosoma</taxon>
        <taxon>Herpetosoma</taxon>
    </lineage>
</organism>
<dbReference type="Proteomes" id="UP000283634">
    <property type="component" value="Unassembled WGS sequence"/>
</dbReference>
<evidence type="ECO:0000256" key="1">
    <source>
        <dbReference type="SAM" id="MobiDB-lite"/>
    </source>
</evidence>
<gene>
    <name evidence="2" type="ORF">TraAM80_05481</name>
</gene>
<keyword evidence="3" id="KW-1185">Reference proteome</keyword>
<evidence type="ECO:0000313" key="3">
    <source>
        <dbReference type="Proteomes" id="UP000283634"/>
    </source>
</evidence>
<reference evidence="2 3" key="1">
    <citation type="journal article" date="2018" name="BMC Genomics">
        <title>Genomic comparison of Trypanosoma conorhini and Trypanosoma rangeli to Trypanosoma cruzi strains of high and low virulence.</title>
        <authorList>
            <person name="Bradwell K.R."/>
            <person name="Koparde V.N."/>
            <person name="Matveyev A.V."/>
            <person name="Serrano M.G."/>
            <person name="Alves J.M."/>
            <person name="Parikh H."/>
            <person name="Huang B."/>
            <person name="Lee V."/>
            <person name="Espinosa-Alvarez O."/>
            <person name="Ortiz P.A."/>
            <person name="Costa-Martins A.G."/>
            <person name="Teixeira M.M."/>
            <person name="Buck G.A."/>
        </authorList>
    </citation>
    <scope>NUCLEOTIDE SEQUENCE [LARGE SCALE GENOMIC DNA]</scope>
    <source>
        <strain evidence="2 3">AM80</strain>
    </source>
</reference>
<sequence length="203" mass="21888">MNHSRAYVYFTEGGPQYLLPLAPSMSAGSHLITASQAVPFFILAMQDAAALQHQNSAFLPTKGGAGAPIISAHTNYVLPWTQAQQPFGTPFLCLGLHDSAASPAPILADTILRHTQATHHSFTMKEGANPTCSETRKFAVARNGDMEDGVNSFEEILSVRNFTSPVGSVLVRGRRMSMKVPPLARRRPPPCRSLPGASSFLMK</sequence>
<protein>
    <submittedName>
        <fullName evidence="2">Uncharacterized protein</fullName>
    </submittedName>
</protein>
<comment type="caution">
    <text evidence="2">The sequence shown here is derived from an EMBL/GenBank/DDBJ whole genome shotgun (WGS) entry which is preliminary data.</text>
</comment>